<evidence type="ECO:0000256" key="3">
    <source>
        <dbReference type="ARBA" id="ARBA00022833"/>
    </source>
</evidence>
<comment type="subcellular location">
    <subcellularLocation>
        <location evidence="6">Nucleus</location>
        <location evidence="6">Nucleoplasm</location>
    </subcellularLocation>
</comment>
<keyword evidence="6" id="KW-0175">Coiled coil</keyword>
<keyword evidence="10" id="KW-1185">Reference proteome</keyword>
<evidence type="ECO:0000313" key="9">
    <source>
        <dbReference type="Ensembl" id="ENSGWIP00000053044.1"/>
    </source>
</evidence>
<dbReference type="GO" id="GO:0005654">
    <property type="term" value="C:nucleoplasm"/>
    <property type="evidence" value="ECO:0007669"/>
    <property type="project" value="UniProtKB-SubCell"/>
</dbReference>
<evidence type="ECO:0000256" key="1">
    <source>
        <dbReference type="ARBA" id="ARBA00022723"/>
    </source>
</evidence>
<keyword evidence="6" id="KW-0805">Transcription regulation</keyword>
<feature type="transmembrane region" description="Helical" evidence="7">
    <location>
        <begin position="78"/>
        <end position="103"/>
    </location>
</feature>
<feature type="domain" description="THAP-type" evidence="8">
    <location>
        <begin position="1"/>
        <end position="85"/>
    </location>
</feature>
<proteinExistence type="inferred from homology"/>
<reference evidence="9" key="3">
    <citation type="submission" date="2025-09" db="UniProtKB">
        <authorList>
            <consortium name="Ensembl"/>
        </authorList>
    </citation>
    <scope>IDENTIFICATION</scope>
</reference>
<dbReference type="Proteomes" id="UP000694680">
    <property type="component" value="Chromosome 21"/>
</dbReference>
<dbReference type="Gene3D" id="6.20.210.20">
    <property type="entry name" value="THAP domain"/>
    <property type="match status" value="1"/>
</dbReference>
<dbReference type="GO" id="GO:0008270">
    <property type="term" value="F:zinc ion binding"/>
    <property type="evidence" value="ECO:0007669"/>
    <property type="project" value="UniProtKB-KW"/>
</dbReference>
<sequence>MPTCVAVGCPNRSGTGNVQNGFISLFTFPKEVKRRRVWINAVGRTSLPKCPRLCSAHFEASWFEDSTRLRSAVNVFKYLIIMTLFLINMTFYPIIMTFFHIIMTLLTHNYNFLSHNYDFFS</sequence>
<keyword evidence="1" id="KW-0479">Metal-binding</keyword>
<dbReference type="PANTHER" id="PTHR46600:SF11">
    <property type="entry name" value="THAP DOMAIN-CONTAINING PROTEIN 10"/>
    <property type="match status" value="1"/>
</dbReference>
<dbReference type="Ensembl" id="ENSGWIT00000057216.1">
    <property type="protein sequence ID" value="ENSGWIP00000053044.1"/>
    <property type="gene ID" value="ENSGWIG00000025542.1"/>
</dbReference>
<keyword evidence="7" id="KW-0472">Membrane</keyword>
<dbReference type="SMART" id="SM00980">
    <property type="entry name" value="THAP"/>
    <property type="match status" value="1"/>
</dbReference>
<evidence type="ECO:0000256" key="7">
    <source>
        <dbReference type="SAM" id="Phobius"/>
    </source>
</evidence>
<accession>A0A8C5I3F4</accession>
<protein>
    <recommendedName>
        <fullName evidence="6">THAP domain-containing protein 1</fullName>
    </recommendedName>
</protein>
<dbReference type="Pfam" id="PF05485">
    <property type="entry name" value="THAP"/>
    <property type="match status" value="1"/>
</dbReference>
<organism evidence="9 10">
    <name type="scientific">Gouania willdenowi</name>
    <name type="common">Blunt-snouted clingfish</name>
    <name type="synonym">Lepadogaster willdenowi</name>
    <dbReference type="NCBI Taxonomy" id="441366"/>
    <lineage>
        <taxon>Eukaryota</taxon>
        <taxon>Metazoa</taxon>
        <taxon>Chordata</taxon>
        <taxon>Craniata</taxon>
        <taxon>Vertebrata</taxon>
        <taxon>Euteleostomi</taxon>
        <taxon>Actinopterygii</taxon>
        <taxon>Neopterygii</taxon>
        <taxon>Teleostei</taxon>
        <taxon>Neoteleostei</taxon>
        <taxon>Acanthomorphata</taxon>
        <taxon>Ovalentaria</taxon>
        <taxon>Blenniimorphae</taxon>
        <taxon>Blenniiformes</taxon>
        <taxon>Gobiesocoidei</taxon>
        <taxon>Gobiesocidae</taxon>
        <taxon>Gobiesocinae</taxon>
        <taxon>Gouania</taxon>
    </lineage>
</organism>
<dbReference type="SUPFAM" id="SSF57716">
    <property type="entry name" value="Glucocorticoid receptor-like (DNA-binding domain)"/>
    <property type="match status" value="1"/>
</dbReference>
<keyword evidence="3" id="KW-0862">Zinc</keyword>
<keyword evidence="7" id="KW-1133">Transmembrane helix</keyword>
<keyword evidence="7" id="KW-0812">Transmembrane</keyword>
<comment type="function">
    <text evidence="6">DNA-binding transcription regulator that regulates endothelial cell proliferation and G1/S cell-cycle progression. Specifically binds the 5'-[AT]NTNN[GT]GGCA[AGT]-3' core DNA sequence and acts by modulating expression of pRB-E2F cell-cycle target genes.</text>
</comment>
<keyword evidence="4 5" id="KW-0238">DNA-binding</keyword>
<evidence type="ECO:0000256" key="6">
    <source>
        <dbReference type="RuleBase" id="RU369073"/>
    </source>
</evidence>
<evidence type="ECO:0000256" key="4">
    <source>
        <dbReference type="ARBA" id="ARBA00023125"/>
    </source>
</evidence>
<keyword evidence="6" id="KW-0804">Transcription</keyword>
<reference evidence="9" key="1">
    <citation type="submission" date="2020-06" db="EMBL/GenBank/DDBJ databases">
        <authorList>
            <consortium name="Wellcome Sanger Institute Data Sharing"/>
        </authorList>
    </citation>
    <scope>NUCLEOTIDE SEQUENCE [LARGE SCALE GENOMIC DNA]</scope>
</reference>
<name>A0A8C5I3F4_GOUWI</name>
<keyword evidence="6" id="KW-0539">Nucleus</keyword>
<evidence type="ECO:0000256" key="5">
    <source>
        <dbReference type="PROSITE-ProRule" id="PRU00309"/>
    </source>
</evidence>
<keyword evidence="2 5" id="KW-0863">Zinc-finger</keyword>
<comment type="similarity">
    <text evidence="6">Belongs to the THAP1 family.</text>
</comment>
<keyword evidence="6" id="KW-0131">Cell cycle</keyword>
<dbReference type="GO" id="GO:0043565">
    <property type="term" value="F:sequence-specific DNA binding"/>
    <property type="evidence" value="ECO:0007669"/>
    <property type="project" value="UniProtKB-UniRule"/>
</dbReference>
<evidence type="ECO:0000256" key="2">
    <source>
        <dbReference type="ARBA" id="ARBA00022771"/>
    </source>
</evidence>
<dbReference type="GO" id="GO:0001935">
    <property type="term" value="P:endothelial cell proliferation"/>
    <property type="evidence" value="ECO:0007669"/>
    <property type="project" value="UniProtKB-UniRule"/>
</dbReference>
<dbReference type="InterPro" id="IPR038441">
    <property type="entry name" value="THAP_Znf_sf"/>
</dbReference>
<dbReference type="InterPro" id="IPR026516">
    <property type="entry name" value="THAP1/10"/>
</dbReference>
<evidence type="ECO:0000313" key="10">
    <source>
        <dbReference type="Proteomes" id="UP000694680"/>
    </source>
</evidence>
<dbReference type="PANTHER" id="PTHR46600">
    <property type="entry name" value="THAP DOMAIN-CONTAINING"/>
    <property type="match status" value="1"/>
</dbReference>
<dbReference type="InterPro" id="IPR006612">
    <property type="entry name" value="THAP_Znf"/>
</dbReference>
<dbReference type="PROSITE" id="PS50950">
    <property type="entry name" value="ZF_THAP"/>
    <property type="match status" value="1"/>
</dbReference>
<reference evidence="9" key="2">
    <citation type="submission" date="2025-08" db="UniProtKB">
        <authorList>
            <consortium name="Ensembl"/>
        </authorList>
    </citation>
    <scope>IDENTIFICATION</scope>
</reference>
<dbReference type="GO" id="GO:0003700">
    <property type="term" value="F:DNA-binding transcription factor activity"/>
    <property type="evidence" value="ECO:0007669"/>
    <property type="project" value="UniProtKB-UniRule"/>
</dbReference>
<dbReference type="AlphaFoldDB" id="A0A8C5I3F4"/>
<evidence type="ECO:0000259" key="8">
    <source>
        <dbReference type="PROSITE" id="PS50950"/>
    </source>
</evidence>